<dbReference type="Proteomes" id="UP001551329">
    <property type="component" value="Unassembled WGS sequence"/>
</dbReference>
<keyword evidence="3" id="KW-1185">Reference proteome</keyword>
<organism evidence="2 3">
    <name type="scientific">Streptomyces narbonensis</name>
    <dbReference type="NCBI Taxonomy" id="67333"/>
    <lineage>
        <taxon>Bacteria</taxon>
        <taxon>Bacillati</taxon>
        <taxon>Actinomycetota</taxon>
        <taxon>Actinomycetes</taxon>
        <taxon>Kitasatosporales</taxon>
        <taxon>Streptomycetaceae</taxon>
        <taxon>Streptomyces</taxon>
    </lineage>
</organism>
<evidence type="ECO:0000313" key="2">
    <source>
        <dbReference type="EMBL" id="MEU7072992.1"/>
    </source>
</evidence>
<reference evidence="2 3" key="1">
    <citation type="submission" date="2024-06" db="EMBL/GenBank/DDBJ databases">
        <title>The Natural Products Discovery Center: Release of the First 8490 Sequenced Strains for Exploring Actinobacteria Biosynthetic Diversity.</title>
        <authorList>
            <person name="Kalkreuter E."/>
            <person name="Kautsar S.A."/>
            <person name="Yang D."/>
            <person name="Bader C.D."/>
            <person name="Teijaro C.N."/>
            <person name="Fluegel L."/>
            <person name="Davis C.M."/>
            <person name="Simpson J.R."/>
            <person name="Lauterbach L."/>
            <person name="Steele A.D."/>
            <person name="Gui C."/>
            <person name="Meng S."/>
            <person name="Li G."/>
            <person name="Viehrig K."/>
            <person name="Ye F."/>
            <person name="Su P."/>
            <person name="Kiefer A.F."/>
            <person name="Nichols A."/>
            <person name="Cepeda A.J."/>
            <person name="Yan W."/>
            <person name="Fan B."/>
            <person name="Jiang Y."/>
            <person name="Adhikari A."/>
            <person name="Zheng C.-J."/>
            <person name="Schuster L."/>
            <person name="Cowan T.M."/>
            <person name="Smanski M.J."/>
            <person name="Chevrette M.G."/>
            <person name="De Carvalho L.P.S."/>
            <person name="Shen B."/>
        </authorList>
    </citation>
    <scope>NUCLEOTIDE SEQUENCE [LARGE SCALE GENOMIC DNA]</scope>
    <source>
        <strain evidence="2 3">NPDC045974</strain>
    </source>
</reference>
<dbReference type="EMBL" id="JBEZAE010000015">
    <property type="protein sequence ID" value="MEU7072992.1"/>
    <property type="molecule type" value="Genomic_DNA"/>
</dbReference>
<protein>
    <recommendedName>
        <fullName evidence="4">Acyl-CoA carboxylase subunit epsilon</fullName>
    </recommendedName>
</protein>
<comment type="caution">
    <text evidence="2">The sequence shown here is derived from an EMBL/GenBank/DDBJ whole genome shotgun (WGS) entry which is preliminary data.</text>
</comment>
<sequence>MKQTPADYDSEDLMAGGPHPQAELQARLAEVYGRPESASPRPSWRERPYTGPMRTAEERARLLAELGMPSAVDDRSDEA</sequence>
<proteinExistence type="predicted"/>
<name>A0ABV3CDY6_9ACTN</name>
<feature type="region of interest" description="Disordered" evidence="1">
    <location>
        <begin position="32"/>
        <end position="52"/>
    </location>
</feature>
<accession>A0ABV3CDY6</accession>
<dbReference type="RefSeq" id="WP_358476299.1">
    <property type="nucleotide sequence ID" value="NZ_JBEZAE010000015.1"/>
</dbReference>
<gene>
    <name evidence="2" type="ORF">AB0A88_22985</name>
</gene>
<evidence type="ECO:0000313" key="3">
    <source>
        <dbReference type="Proteomes" id="UP001551329"/>
    </source>
</evidence>
<evidence type="ECO:0000256" key="1">
    <source>
        <dbReference type="SAM" id="MobiDB-lite"/>
    </source>
</evidence>
<evidence type="ECO:0008006" key="4">
    <source>
        <dbReference type="Google" id="ProtNLM"/>
    </source>
</evidence>